<comment type="caution">
    <text evidence="2">The sequence shown here is derived from an EMBL/GenBank/DDBJ whole genome shotgun (WGS) entry which is preliminary data.</text>
</comment>
<organism evidence="2 3">
    <name type="scientific">Meloidogyne enterolobii</name>
    <name type="common">Root-knot nematode worm</name>
    <name type="synonym">Meloidogyne mayaguensis</name>
    <dbReference type="NCBI Taxonomy" id="390850"/>
    <lineage>
        <taxon>Eukaryota</taxon>
        <taxon>Metazoa</taxon>
        <taxon>Ecdysozoa</taxon>
        <taxon>Nematoda</taxon>
        <taxon>Chromadorea</taxon>
        <taxon>Rhabditida</taxon>
        <taxon>Tylenchina</taxon>
        <taxon>Tylenchomorpha</taxon>
        <taxon>Tylenchoidea</taxon>
        <taxon>Meloidogynidae</taxon>
        <taxon>Meloidogyninae</taxon>
        <taxon>Meloidogyne</taxon>
    </lineage>
</organism>
<evidence type="ECO:0000313" key="3">
    <source>
        <dbReference type="Proteomes" id="UP000580250"/>
    </source>
</evidence>
<accession>A0A6V7Y375</accession>
<sequence length="51" mass="5818">MLDSYNIPILTSSNNIPIPRRNHKSKKQNLKSSATNSQHFSNNSLFHHSGR</sequence>
<feature type="compositionally biased region" description="Basic residues" evidence="1">
    <location>
        <begin position="20"/>
        <end position="29"/>
    </location>
</feature>
<name>A0A6V7Y375_MELEN</name>
<evidence type="ECO:0000313" key="2">
    <source>
        <dbReference type="EMBL" id="CAD2205978.1"/>
    </source>
</evidence>
<dbReference type="EMBL" id="CAJEWN010002969">
    <property type="protein sequence ID" value="CAD2205978.1"/>
    <property type="molecule type" value="Genomic_DNA"/>
</dbReference>
<dbReference type="Proteomes" id="UP000580250">
    <property type="component" value="Unassembled WGS sequence"/>
</dbReference>
<dbReference type="AlphaFoldDB" id="A0A6V7Y375"/>
<feature type="region of interest" description="Disordered" evidence="1">
    <location>
        <begin position="1"/>
        <end position="51"/>
    </location>
</feature>
<feature type="compositionally biased region" description="Polar residues" evidence="1">
    <location>
        <begin position="30"/>
        <end position="51"/>
    </location>
</feature>
<reference evidence="2 3" key="1">
    <citation type="submission" date="2020-08" db="EMBL/GenBank/DDBJ databases">
        <authorList>
            <person name="Koutsovoulos G."/>
            <person name="Danchin GJ E."/>
        </authorList>
    </citation>
    <scope>NUCLEOTIDE SEQUENCE [LARGE SCALE GENOMIC DNA]</scope>
</reference>
<protein>
    <submittedName>
        <fullName evidence="2">Uncharacterized protein</fullName>
    </submittedName>
</protein>
<proteinExistence type="predicted"/>
<gene>
    <name evidence="2" type="ORF">MENT_LOCUS59828</name>
</gene>
<evidence type="ECO:0000256" key="1">
    <source>
        <dbReference type="SAM" id="MobiDB-lite"/>
    </source>
</evidence>